<keyword evidence="2 23" id="KW-0812">Transmembrane</keyword>
<gene>
    <name evidence="24" type="ORF">E3Q10_03912</name>
</gene>
<feature type="transmembrane region" description="Helical" evidence="23">
    <location>
        <begin position="472"/>
        <end position="496"/>
    </location>
</feature>
<dbReference type="InterPro" id="IPR036259">
    <property type="entry name" value="MFS_trans_sf"/>
</dbReference>
<proteinExistence type="predicted"/>
<feature type="compositionally biased region" description="Polar residues" evidence="22">
    <location>
        <begin position="1"/>
        <end position="15"/>
    </location>
</feature>
<feature type="transmembrane region" description="Helical" evidence="23">
    <location>
        <begin position="347"/>
        <end position="369"/>
    </location>
</feature>
<dbReference type="SUPFAM" id="SSF103473">
    <property type="entry name" value="MFS general substrate transporter"/>
    <property type="match status" value="1"/>
</dbReference>
<dbReference type="InterPro" id="IPR005829">
    <property type="entry name" value="Sugar_transporter_CS"/>
</dbReference>
<comment type="catalytic activity">
    <reaction evidence="9">
        <text>L-lysyl-L-alpha-amino acid(out) = L-lysyl-L-alpha-amino acid(in)</text>
        <dbReference type="Rhea" id="RHEA:79387"/>
        <dbReference type="ChEBI" id="CHEBI:229965"/>
    </reaction>
</comment>
<evidence type="ECO:0000256" key="16">
    <source>
        <dbReference type="ARBA" id="ARBA00044919"/>
    </source>
</evidence>
<reference evidence="24 25" key="1">
    <citation type="submission" date="2019-03" db="EMBL/GenBank/DDBJ databases">
        <title>Sequencing 25 genomes of Wallemia mellicola.</title>
        <authorList>
            <person name="Gostincar C."/>
        </authorList>
    </citation>
    <scope>NUCLEOTIDE SEQUENCE [LARGE SCALE GENOMIC DNA]</scope>
    <source>
        <strain evidence="24 25">EXF-8738</strain>
    </source>
</reference>
<evidence type="ECO:0000256" key="17">
    <source>
        <dbReference type="ARBA" id="ARBA00044924"/>
    </source>
</evidence>
<comment type="catalytic activity">
    <reaction evidence="12">
        <text>L-arginyl-L-alpha-amino acid(out) = L-arginyl-L-alpha-amino acid(in)</text>
        <dbReference type="Rhea" id="RHEA:79371"/>
        <dbReference type="ChEBI" id="CHEBI:84315"/>
    </reaction>
</comment>
<keyword evidence="3 23" id="KW-1133">Transmembrane helix</keyword>
<evidence type="ECO:0000256" key="3">
    <source>
        <dbReference type="ARBA" id="ARBA00022989"/>
    </source>
</evidence>
<comment type="catalytic activity">
    <reaction evidence="7">
        <text>L-alpha-aminoacyl-L-arginine(out) = L-alpha-aminoacyl-L-arginine(in)</text>
        <dbReference type="Rhea" id="RHEA:79367"/>
        <dbReference type="ChEBI" id="CHEBI:229968"/>
    </reaction>
</comment>
<evidence type="ECO:0000256" key="4">
    <source>
        <dbReference type="ARBA" id="ARBA00023136"/>
    </source>
</evidence>
<dbReference type="PANTHER" id="PTHR23512:SF12">
    <property type="entry name" value="TRANSPORTER, PUTATIVE (AFU_ORTHOLOGUE AFUA_4G00260)-RELATED"/>
    <property type="match status" value="1"/>
</dbReference>
<dbReference type="GO" id="GO:0016020">
    <property type="term" value="C:membrane"/>
    <property type="evidence" value="ECO:0007669"/>
    <property type="project" value="UniProtKB-SubCell"/>
</dbReference>
<evidence type="ECO:0000313" key="24">
    <source>
        <dbReference type="EMBL" id="TIC24920.1"/>
    </source>
</evidence>
<comment type="caution">
    <text evidence="24">The sequence shown here is derived from an EMBL/GenBank/DDBJ whole genome shotgun (WGS) entry which is preliminary data.</text>
</comment>
<evidence type="ECO:0000256" key="9">
    <source>
        <dbReference type="ARBA" id="ARBA00044891"/>
    </source>
</evidence>
<name>A0A4T0MQG9_9BASI</name>
<feature type="region of interest" description="Disordered" evidence="22">
    <location>
        <begin position="1"/>
        <end position="27"/>
    </location>
</feature>
<comment type="catalytic activity">
    <reaction evidence="15">
        <text>L-histidyl-L-alpha-amino acid(out) = L-histidyl-L-alpha-amino acid(in)</text>
        <dbReference type="Rhea" id="RHEA:79379"/>
        <dbReference type="ChEBI" id="CHEBI:229964"/>
    </reaction>
</comment>
<evidence type="ECO:0000256" key="12">
    <source>
        <dbReference type="ARBA" id="ARBA00044899"/>
    </source>
</evidence>
<evidence type="ECO:0000256" key="18">
    <source>
        <dbReference type="ARBA" id="ARBA00044985"/>
    </source>
</evidence>
<feature type="transmembrane region" description="Helical" evidence="23">
    <location>
        <begin position="246"/>
        <end position="263"/>
    </location>
</feature>
<dbReference type="Pfam" id="PF07690">
    <property type="entry name" value="MFS_1"/>
    <property type="match status" value="2"/>
</dbReference>
<comment type="catalytic activity">
    <reaction evidence="6">
        <text>L-histidyl-glycine(out) = L-histidyl-glycine(in)</text>
        <dbReference type="Rhea" id="RHEA:79395"/>
        <dbReference type="ChEBI" id="CHEBI:229957"/>
    </reaction>
</comment>
<dbReference type="PANTHER" id="PTHR23512">
    <property type="entry name" value="MAJOR FACILITATOR SUPERFAMILY DOMAIN-CONTAINING PROTEIN 1"/>
    <property type="match status" value="1"/>
</dbReference>
<comment type="subunit">
    <text evidence="21">Homodimer. Interacts with lysosomal protein GLMP (via lumenal domain); the interaction starts while both proteins are still in the endoplasmic reticulum and is required for stabilization of MFSD1 in lysosomes but has no direct effect on its targeting to lysosomes or transporter activity.</text>
</comment>
<dbReference type="AlphaFoldDB" id="A0A4T0MQG9"/>
<sequence>MIRRSSYVSANTTTSGEKESKMKDEKDVQAPVESTLSLGSRCYIVGLVIFMSFGPEYFGSINGSLKSTLKSKLDINNSQFGVISSASDLINTILPIVGGFLVDQFGICSSTITCMLFILLGNIIDSIGATADHYQTFVGGGIVFGIGQSVLETAQRKLYYQMFPNRGLALVYAIDLGFVRICNILGKVTALPIANARGYAMSYWMSVVFTALSLTANLIVVFFMSKRNRIDCKVVFDKDTTKIHRILMTLPSGFFLFAVSWIFQPSVFSTFNKIVADLVKVHYNVSAEQGGYYSALTQVIPVVMTPLGGVFVDLYGRRPQFVPVAAGLYIIVYALIAKTSVHPILPLILSSIAFSLSTISLLASIPLIIHNDKYLGLALGIWKSFINCGDVIMSVVVGRVQDITPNESYVNVIWIFMGVKAWAVVLGVVYIIVDRVYCMKIFDRSVNSRVKLEADLGCSIFVASRLSWVNRYVNCLCVFFYGAFVVAAWVTFFYFYKN</sequence>
<comment type="catalytic activity">
    <reaction evidence="17">
        <text>L-lysyl-glycine(out) = L-lysyl-glycine(in)</text>
        <dbReference type="Rhea" id="RHEA:79407"/>
        <dbReference type="ChEBI" id="CHEBI:191202"/>
    </reaction>
</comment>
<dbReference type="InterPro" id="IPR011701">
    <property type="entry name" value="MFS"/>
</dbReference>
<dbReference type="EMBL" id="SPRO01000064">
    <property type="protein sequence ID" value="TIC24920.1"/>
    <property type="molecule type" value="Genomic_DNA"/>
</dbReference>
<accession>A0A4T0MQG9</accession>
<evidence type="ECO:0000256" key="10">
    <source>
        <dbReference type="ARBA" id="ARBA00044893"/>
    </source>
</evidence>
<comment type="catalytic activity">
    <reaction evidence="16">
        <text>L-alanyl-L-lysine(out) = L-alanyl-L-lysine(in)</text>
        <dbReference type="Rhea" id="RHEA:79415"/>
        <dbReference type="ChEBI" id="CHEBI:192470"/>
    </reaction>
</comment>
<evidence type="ECO:0000256" key="7">
    <source>
        <dbReference type="ARBA" id="ARBA00044881"/>
    </source>
</evidence>
<comment type="catalytic activity">
    <reaction evidence="11">
        <text>L-aspartyl-L-lysine(out) = L-aspartyl-L-lysine(in)</text>
        <dbReference type="Rhea" id="RHEA:79411"/>
        <dbReference type="ChEBI" id="CHEBI:229953"/>
    </reaction>
</comment>
<feature type="transmembrane region" description="Helical" evidence="23">
    <location>
        <begin position="292"/>
        <end position="314"/>
    </location>
</feature>
<evidence type="ECO:0000256" key="2">
    <source>
        <dbReference type="ARBA" id="ARBA00022692"/>
    </source>
</evidence>
<dbReference type="OMA" id="WIMLAGR"/>
<feature type="transmembrane region" description="Helical" evidence="23">
    <location>
        <begin position="381"/>
        <end position="400"/>
    </location>
</feature>
<evidence type="ECO:0000256" key="21">
    <source>
        <dbReference type="ARBA" id="ARBA00046376"/>
    </source>
</evidence>
<evidence type="ECO:0000313" key="25">
    <source>
        <dbReference type="Proteomes" id="UP000305647"/>
    </source>
</evidence>
<dbReference type="InterPro" id="IPR052187">
    <property type="entry name" value="MFSD1"/>
</dbReference>
<evidence type="ECO:0000256" key="19">
    <source>
        <dbReference type="ARBA" id="ARBA00045018"/>
    </source>
</evidence>
<dbReference type="Gene3D" id="1.20.1250.20">
    <property type="entry name" value="MFS general substrate transporter like domains"/>
    <property type="match status" value="2"/>
</dbReference>
<evidence type="ECO:0000256" key="6">
    <source>
        <dbReference type="ARBA" id="ARBA00044878"/>
    </source>
</evidence>
<evidence type="ECO:0000256" key="22">
    <source>
        <dbReference type="SAM" id="MobiDB-lite"/>
    </source>
</evidence>
<feature type="transmembrane region" description="Helical" evidence="23">
    <location>
        <begin position="167"/>
        <end position="191"/>
    </location>
</feature>
<evidence type="ECO:0000256" key="8">
    <source>
        <dbReference type="ARBA" id="ARBA00044884"/>
    </source>
</evidence>
<evidence type="ECO:0000256" key="1">
    <source>
        <dbReference type="ARBA" id="ARBA00004141"/>
    </source>
</evidence>
<comment type="subcellular location">
    <subcellularLocation>
        <location evidence="1">Membrane</location>
        <topology evidence="1">Multi-pass membrane protein</topology>
    </subcellularLocation>
</comment>
<protein>
    <recommendedName>
        <fullName evidence="18">Lysosomal dipeptide transporter MFSD1</fullName>
    </recommendedName>
    <alternativeName>
        <fullName evidence="19">Major facilitator superfamily domain-containing protein 1</fullName>
    </alternativeName>
</protein>
<feature type="transmembrane region" description="Helical" evidence="23">
    <location>
        <begin position="203"/>
        <end position="225"/>
    </location>
</feature>
<feature type="compositionally biased region" description="Basic and acidic residues" evidence="22">
    <location>
        <begin position="16"/>
        <end position="27"/>
    </location>
</feature>
<organism evidence="24 25">
    <name type="scientific">Wallemia mellicola</name>
    <dbReference type="NCBI Taxonomy" id="1708541"/>
    <lineage>
        <taxon>Eukaryota</taxon>
        <taxon>Fungi</taxon>
        <taxon>Dikarya</taxon>
        <taxon>Basidiomycota</taxon>
        <taxon>Wallemiomycotina</taxon>
        <taxon>Wallemiomycetes</taxon>
        <taxon>Wallemiales</taxon>
        <taxon>Wallemiaceae</taxon>
        <taxon>Wallemia</taxon>
    </lineage>
</organism>
<dbReference type="GO" id="GO:0022857">
    <property type="term" value="F:transmembrane transporter activity"/>
    <property type="evidence" value="ECO:0007669"/>
    <property type="project" value="InterPro"/>
</dbReference>
<keyword evidence="4 23" id="KW-0472">Membrane</keyword>
<comment type="catalytic activity">
    <reaction evidence="13">
        <text>L-lysyl-L-lysine(out) = L-lysyl-L-lysine(in)</text>
        <dbReference type="Rhea" id="RHEA:79403"/>
        <dbReference type="ChEBI" id="CHEBI:229956"/>
    </reaction>
</comment>
<evidence type="ECO:0000256" key="11">
    <source>
        <dbReference type="ARBA" id="ARBA00044898"/>
    </source>
</evidence>
<evidence type="ECO:0000256" key="20">
    <source>
        <dbReference type="ARBA" id="ARBA00045709"/>
    </source>
</evidence>
<evidence type="ECO:0000256" key="5">
    <source>
        <dbReference type="ARBA" id="ARBA00044876"/>
    </source>
</evidence>
<comment type="catalytic activity">
    <reaction evidence="5">
        <text>L-lysyl-L-alanine(out) = L-lysyl-L-alanine(in)</text>
        <dbReference type="Rhea" id="RHEA:79399"/>
        <dbReference type="ChEBI" id="CHEBI:229954"/>
    </reaction>
</comment>
<comment type="function">
    <text evidence="20">Lysosomal dipeptide uniporter that selectively exports lysine, arginine or histidine-containing dipeptides with a net positive charge from the lysosome lumen into the cytosol. Could play a role in a specific type of protein O-glycosylation indirectly regulating macrophages migration and tissue invasion. Also essential for liver homeostasis.</text>
</comment>
<dbReference type="Proteomes" id="UP000305647">
    <property type="component" value="Unassembled WGS sequence"/>
</dbReference>
<evidence type="ECO:0000256" key="23">
    <source>
        <dbReference type="SAM" id="Phobius"/>
    </source>
</evidence>
<evidence type="ECO:0000256" key="14">
    <source>
        <dbReference type="ARBA" id="ARBA00044903"/>
    </source>
</evidence>
<comment type="catalytic activity">
    <reaction evidence="14">
        <text>L-arginyl-glycine(out) = L-arginyl-glycine(in)</text>
        <dbReference type="Rhea" id="RHEA:79391"/>
        <dbReference type="ChEBI" id="CHEBI:229955"/>
    </reaction>
</comment>
<evidence type="ECO:0000256" key="15">
    <source>
        <dbReference type="ARBA" id="ARBA00044912"/>
    </source>
</evidence>
<feature type="transmembrane region" description="Helical" evidence="23">
    <location>
        <begin position="412"/>
        <end position="433"/>
    </location>
</feature>
<dbReference type="PROSITE" id="PS00216">
    <property type="entry name" value="SUGAR_TRANSPORT_1"/>
    <property type="match status" value="1"/>
</dbReference>
<comment type="catalytic activity">
    <reaction evidence="10">
        <text>L-alpha-aminoacyl-L-lysine(out) = L-alpha-aminoacyl-L-lysine(in)</text>
        <dbReference type="Rhea" id="RHEA:79383"/>
        <dbReference type="ChEBI" id="CHEBI:229966"/>
    </reaction>
</comment>
<comment type="catalytic activity">
    <reaction evidence="8">
        <text>L-alpha-aminoacyl-L-histidine(out) = L-alpha-aminoacyl-L-histidine(in)</text>
        <dbReference type="Rhea" id="RHEA:79375"/>
        <dbReference type="ChEBI" id="CHEBI:229967"/>
    </reaction>
</comment>
<evidence type="ECO:0000256" key="13">
    <source>
        <dbReference type="ARBA" id="ARBA00044900"/>
    </source>
</evidence>
<feature type="transmembrane region" description="Helical" evidence="23">
    <location>
        <begin position="321"/>
        <end position="341"/>
    </location>
</feature>